<dbReference type="Proteomes" id="UP000012960">
    <property type="component" value="Unplaced"/>
</dbReference>
<reference evidence="4" key="2">
    <citation type="submission" date="2021-05" db="UniProtKB">
        <authorList>
            <consortium name="EnsemblPlants"/>
        </authorList>
    </citation>
    <scope>IDENTIFICATION</scope>
    <source>
        <strain evidence="4">subsp. malaccensis</strain>
    </source>
</reference>
<accession>A0A804IDU0</accession>
<evidence type="ECO:0000313" key="4">
    <source>
        <dbReference type="EnsemblPlants" id="Ma03_p19170.1"/>
    </source>
</evidence>
<evidence type="ECO:0000256" key="2">
    <source>
        <dbReference type="SAM" id="MobiDB-lite"/>
    </source>
</evidence>
<protein>
    <submittedName>
        <fullName evidence="3">(wild Malaysian banana) hypothetical protein</fullName>
    </submittedName>
</protein>
<evidence type="ECO:0000256" key="1">
    <source>
        <dbReference type="SAM" id="Coils"/>
    </source>
</evidence>
<feature type="region of interest" description="Disordered" evidence="2">
    <location>
        <begin position="1"/>
        <end position="25"/>
    </location>
</feature>
<dbReference type="InterPro" id="IPR053284">
    <property type="entry name" value="RGS1-HXK1_interactor"/>
</dbReference>
<name>A0A804IDU0_MUSAM</name>
<dbReference type="FunCoup" id="A0A804IDU0">
    <property type="interactions" value="2479"/>
</dbReference>
<dbReference type="EMBL" id="HG996468">
    <property type="protein sequence ID" value="CAG1850645.1"/>
    <property type="molecule type" value="Genomic_DNA"/>
</dbReference>
<evidence type="ECO:0000313" key="3">
    <source>
        <dbReference type="EMBL" id="CAG1850645.1"/>
    </source>
</evidence>
<dbReference type="Gene3D" id="1.10.287.1490">
    <property type="match status" value="1"/>
</dbReference>
<dbReference type="EnsemblPlants" id="Ma03_t19170.1">
    <property type="protein sequence ID" value="Ma03_p19170.1"/>
    <property type="gene ID" value="Ma03_g19170"/>
</dbReference>
<gene>
    <name evidence="3" type="ORF">GSMUA_199210.1</name>
</gene>
<dbReference type="AlphaFoldDB" id="A0A804IDU0"/>
<keyword evidence="1" id="KW-0175">Coiled coil</keyword>
<reference evidence="3" key="1">
    <citation type="submission" date="2021-03" db="EMBL/GenBank/DDBJ databases">
        <authorList>
            <consortium name="Genoscope - CEA"/>
            <person name="William W."/>
        </authorList>
    </citation>
    <scope>NUCLEOTIDE SEQUENCE</scope>
    <source>
        <strain evidence="3">Doubled-haploid Pahang</strain>
    </source>
</reference>
<dbReference type="OrthoDB" id="1914410at2759"/>
<dbReference type="Gramene" id="Ma03_t19170.1">
    <property type="protein sequence ID" value="Ma03_p19170.1"/>
    <property type="gene ID" value="Ma03_g19170"/>
</dbReference>
<organism evidence="4 5">
    <name type="scientific">Musa acuminata subsp. malaccensis</name>
    <name type="common">Wild banana</name>
    <name type="synonym">Musa malaccensis</name>
    <dbReference type="NCBI Taxonomy" id="214687"/>
    <lineage>
        <taxon>Eukaryota</taxon>
        <taxon>Viridiplantae</taxon>
        <taxon>Streptophyta</taxon>
        <taxon>Embryophyta</taxon>
        <taxon>Tracheophyta</taxon>
        <taxon>Spermatophyta</taxon>
        <taxon>Magnoliopsida</taxon>
        <taxon>Liliopsida</taxon>
        <taxon>Zingiberales</taxon>
        <taxon>Musaceae</taxon>
        <taxon>Musa</taxon>
    </lineage>
</organism>
<dbReference type="PANTHER" id="PTHR34554">
    <property type="entry name" value="RGS1-HXK1-INTERACTING PROTEIN 1"/>
    <property type="match status" value="1"/>
</dbReference>
<proteinExistence type="predicted"/>
<dbReference type="PANTHER" id="PTHR34554:SF2">
    <property type="entry name" value="RGS1-HXK1-INTERACTING PROTEIN 1"/>
    <property type="match status" value="1"/>
</dbReference>
<dbReference type="OMA" id="KDMKRGH"/>
<feature type="coiled-coil region" evidence="1">
    <location>
        <begin position="106"/>
        <end position="168"/>
    </location>
</feature>
<keyword evidence="5" id="KW-1185">Reference proteome</keyword>
<sequence length="212" mass="24140">MDSRSDSTGPAVGSAQSSQQRSPRPLEKFQDLMLRVRSHWQAYEDALVHNAKDELLVAYDHPLEACGVVVVAGILLLRGPRRFLYRKTLGRFKTEEERLTDAESFLREINESVTKLKKESKNLLTKVSYGEEDLHRGRTKIRAAGHEIQRLNKSIYKIESEAADLMEELRTIPGRTALELRAEVAPMTSSLKNQRLELNERVTKISELGIRV</sequence>
<dbReference type="InParanoid" id="A0A804IDU0"/>
<evidence type="ECO:0000313" key="5">
    <source>
        <dbReference type="Proteomes" id="UP000012960"/>
    </source>
</evidence>